<organism evidence="1 2">
    <name type="scientific">Phialocephala subalpina</name>
    <dbReference type="NCBI Taxonomy" id="576137"/>
    <lineage>
        <taxon>Eukaryota</taxon>
        <taxon>Fungi</taxon>
        <taxon>Dikarya</taxon>
        <taxon>Ascomycota</taxon>
        <taxon>Pezizomycotina</taxon>
        <taxon>Leotiomycetes</taxon>
        <taxon>Helotiales</taxon>
        <taxon>Mollisiaceae</taxon>
        <taxon>Phialocephala</taxon>
        <taxon>Phialocephala fortinii species complex</taxon>
    </lineage>
</organism>
<evidence type="ECO:0000313" key="1">
    <source>
        <dbReference type="EMBL" id="CZR64477.1"/>
    </source>
</evidence>
<proteinExistence type="predicted"/>
<dbReference type="OrthoDB" id="189997at2759"/>
<reference evidence="1 2" key="1">
    <citation type="submission" date="2016-03" db="EMBL/GenBank/DDBJ databases">
        <authorList>
            <person name="Ploux O."/>
        </authorList>
    </citation>
    <scope>NUCLEOTIDE SEQUENCE [LARGE SCALE GENOMIC DNA]</scope>
    <source>
        <strain evidence="1 2">UAMH 11012</strain>
    </source>
</reference>
<protein>
    <recommendedName>
        <fullName evidence="3">Transcription factor domain-containing protein</fullName>
    </recommendedName>
</protein>
<accession>A0A1L7XHP9</accession>
<dbReference type="AlphaFoldDB" id="A0A1L7XHP9"/>
<gene>
    <name evidence="1" type="ORF">PAC_14375</name>
</gene>
<evidence type="ECO:0000313" key="2">
    <source>
        <dbReference type="Proteomes" id="UP000184330"/>
    </source>
</evidence>
<dbReference type="EMBL" id="FJOG01000026">
    <property type="protein sequence ID" value="CZR64477.1"/>
    <property type="molecule type" value="Genomic_DNA"/>
</dbReference>
<dbReference type="Proteomes" id="UP000184330">
    <property type="component" value="Unassembled WGS sequence"/>
</dbReference>
<sequence>MPNVCFGMTLSVWRFLADKDQASFAISCGDSNAAQTLDQDYHLGTLLDSNDLQSIENTAYLGPGSSARLLEQILKSAVNWHSTNNAQLPKKLVPDDPSRLIQQQNLHRPKLFFITYEQRRSELHYLVPRSTQRAIIEHHLKVVSPEYNIFSAEQEWSFLSYENPLKWSSSNTEDPGAFALTVVFAVSTALASRDLDTNLSVVAIRCREEVQKLSQRASSFEDQVEAMRWTCTALCALSLCELINPTGQLWELLGRAASTLEQFLDYLRLRNSSPGSDFQRLELLLLKLESSAALHFGRPSRLCAVRLGTIVEDSSAPPSMSDDLNILIHLYKISQAFQGCPNPSKEFLESLIPPTLQVSSQYSDTSMSLAILYIALHPLFTDSDLWCGGTLDEPSSKLFGIIANSASTFIDRYAQLNGSSKIISLWMAAEKLLEAGGIWAAYVIHGRRTALPGERFFADMAMSVAMGPTMKVSSLLASFAARWKSGSAYVDAWECLIELLWNML</sequence>
<keyword evidence="2" id="KW-1185">Reference proteome</keyword>
<name>A0A1L7XHP9_9HELO</name>
<evidence type="ECO:0008006" key="3">
    <source>
        <dbReference type="Google" id="ProtNLM"/>
    </source>
</evidence>